<protein>
    <submittedName>
        <fullName evidence="2">Transposase</fullName>
    </submittedName>
</protein>
<accession>A0A1R4G871</accession>
<proteinExistence type="predicted"/>
<dbReference type="InterPro" id="IPR002622">
    <property type="entry name" value="Transposase_14"/>
</dbReference>
<sequence length="94" mass="11050">MILSKLDEGYSFRELAEEYQISPTSIQNWKKRLERKQCKRIPSKIDNDALIADVKAYPDDYHYERARRFNCSDRGIGKALKRIGITQKKDTKTP</sequence>
<evidence type="ECO:0000313" key="3">
    <source>
        <dbReference type="Proteomes" id="UP000188357"/>
    </source>
</evidence>
<dbReference type="AlphaFoldDB" id="A0A1R4G871"/>
<dbReference type="Proteomes" id="UP000188357">
    <property type="component" value="Unassembled WGS sequence"/>
</dbReference>
<dbReference type="SUPFAM" id="SSF46689">
    <property type="entry name" value="Homeodomain-like"/>
    <property type="match status" value="1"/>
</dbReference>
<evidence type="ECO:0000259" key="1">
    <source>
        <dbReference type="Pfam" id="PF01710"/>
    </source>
</evidence>
<name>A0A1R4G871_9GAMM</name>
<dbReference type="STRING" id="1945521.A1232T_00003"/>
<dbReference type="Pfam" id="PF01710">
    <property type="entry name" value="HTH_Tnp_IS630"/>
    <property type="match status" value="1"/>
</dbReference>
<evidence type="ECO:0000313" key="2">
    <source>
        <dbReference type="EMBL" id="SJM64356.1"/>
    </source>
</evidence>
<reference evidence="2 3" key="1">
    <citation type="submission" date="2017-02" db="EMBL/GenBank/DDBJ databases">
        <authorList>
            <person name="Peterson S.W."/>
        </authorList>
    </citation>
    <scope>NUCLEOTIDE SEQUENCE [LARGE SCALE GENOMIC DNA]</scope>
    <source>
        <strain evidence="2">Psychrobacter_piechaudii</strain>
    </source>
</reference>
<dbReference type="EMBL" id="FUGE01000007">
    <property type="protein sequence ID" value="SJM64356.1"/>
    <property type="molecule type" value="Genomic_DNA"/>
</dbReference>
<feature type="domain" description="Transposase Synechocystis PCC 6803" evidence="1">
    <location>
        <begin position="6"/>
        <end position="91"/>
    </location>
</feature>
<gene>
    <name evidence="2" type="ORF">A1232T_00003</name>
</gene>
<keyword evidence="3" id="KW-1185">Reference proteome</keyword>
<organism evidence="2 3">
    <name type="scientific">Psychrobacter piechaudii</name>
    <dbReference type="NCBI Taxonomy" id="1945521"/>
    <lineage>
        <taxon>Bacteria</taxon>
        <taxon>Pseudomonadati</taxon>
        <taxon>Pseudomonadota</taxon>
        <taxon>Gammaproteobacteria</taxon>
        <taxon>Moraxellales</taxon>
        <taxon>Moraxellaceae</taxon>
        <taxon>Psychrobacter</taxon>
    </lineage>
</organism>
<dbReference type="InterPro" id="IPR009057">
    <property type="entry name" value="Homeodomain-like_sf"/>
</dbReference>